<dbReference type="AlphaFoldDB" id="A0A0F9VKW9"/>
<dbReference type="EMBL" id="LAZR01000331">
    <property type="protein sequence ID" value="KKN74146.1"/>
    <property type="molecule type" value="Genomic_DNA"/>
</dbReference>
<accession>A0A0F9VKW9</accession>
<sequence length="224" mass="25629">MRVLIIEDEIKTAEYLQQGLSECGYIVDYALTGTDGIHLFQTQSYALVLLDVNLPEKDGWAVLKEIRRTSDARIMMLTASGRLSNKVKGLDLGADDYLVKPFEFPELVARVRSLLRRSEKITEPEILKVADLEIDPARHRVHKAGHRIDLTTKEFSLLQLLMRNVGLVMTRTQIISLIWDINFDCDTNVVDVSIRRLRAKIDEPFEKKLIYTLRGVGYVLEDRG</sequence>
<organism evidence="8">
    <name type="scientific">marine sediment metagenome</name>
    <dbReference type="NCBI Taxonomy" id="412755"/>
    <lineage>
        <taxon>unclassified sequences</taxon>
        <taxon>metagenomes</taxon>
        <taxon>ecological metagenomes</taxon>
    </lineage>
</organism>
<evidence type="ECO:0000256" key="1">
    <source>
        <dbReference type="ARBA" id="ARBA00022553"/>
    </source>
</evidence>
<evidence type="ECO:0000259" key="7">
    <source>
        <dbReference type="PROSITE" id="PS51755"/>
    </source>
</evidence>
<dbReference type="PROSITE" id="PS51755">
    <property type="entry name" value="OMPR_PHOB"/>
    <property type="match status" value="1"/>
</dbReference>
<dbReference type="Pfam" id="PF00486">
    <property type="entry name" value="Trans_reg_C"/>
    <property type="match status" value="1"/>
</dbReference>
<dbReference type="Gene3D" id="3.40.50.2300">
    <property type="match status" value="1"/>
</dbReference>
<comment type="caution">
    <text evidence="8">The sequence shown here is derived from an EMBL/GenBank/DDBJ whole genome shotgun (WGS) entry which is preliminary data.</text>
</comment>
<evidence type="ECO:0000313" key="8">
    <source>
        <dbReference type="EMBL" id="KKN74146.1"/>
    </source>
</evidence>
<keyword evidence="3" id="KW-0805">Transcription regulation</keyword>
<evidence type="ECO:0000256" key="3">
    <source>
        <dbReference type="ARBA" id="ARBA00023015"/>
    </source>
</evidence>
<dbReference type="GO" id="GO:0005829">
    <property type="term" value="C:cytosol"/>
    <property type="evidence" value="ECO:0007669"/>
    <property type="project" value="TreeGrafter"/>
</dbReference>
<dbReference type="PROSITE" id="PS50110">
    <property type="entry name" value="RESPONSE_REGULATORY"/>
    <property type="match status" value="1"/>
</dbReference>
<gene>
    <name evidence="8" type="ORF">LCGC14_0393580</name>
</gene>
<dbReference type="Pfam" id="PF00072">
    <property type="entry name" value="Response_reg"/>
    <property type="match status" value="1"/>
</dbReference>
<proteinExistence type="predicted"/>
<keyword evidence="4" id="KW-0238">DNA-binding</keyword>
<dbReference type="CDD" id="cd19935">
    <property type="entry name" value="REC_OmpR_CusR-like"/>
    <property type="match status" value="1"/>
</dbReference>
<dbReference type="InterPro" id="IPR036388">
    <property type="entry name" value="WH-like_DNA-bd_sf"/>
</dbReference>
<dbReference type="GO" id="GO:0032993">
    <property type="term" value="C:protein-DNA complex"/>
    <property type="evidence" value="ECO:0007669"/>
    <property type="project" value="TreeGrafter"/>
</dbReference>
<keyword evidence="1" id="KW-0597">Phosphoprotein</keyword>
<evidence type="ECO:0000259" key="6">
    <source>
        <dbReference type="PROSITE" id="PS50110"/>
    </source>
</evidence>
<evidence type="ECO:0000256" key="2">
    <source>
        <dbReference type="ARBA" id="ARBA00023012"/>
    </source>
</evidence>
<dbReference type="GO" id="GO:0000976">
    <property type="term" value="F:transcription cis-regulatory region binding"/>
    <property type="evidence" value="ECO:0007669"/>
    <property type="project" value="TreeGrafter"/>
</dbReference>
<reference evidence="8" key="1">
    <citation type="journal article" date="2015" name="Nature">
        <title>Complex archaea that bridge the gap between prokaryotes and eukaryotes.</title>
        <authorList>
            <person name="Spang A."/>
            <person name="Saw J.H."/>
            <person name="Jorgensen S.L."/>
            <person name="Zaremba-Niedzwiedzka K."/>
            <person name="Martijn J."/>
            <person name="Lind A.E."/>
            <person name="van Eijk R."/>
            <person name="Schleper C."/>
            <person name="Guy L."/>
            <person name="Ettema T.J."/>
        </authorList>
    </citation>
    <scope>NUCLEOTIDE SEQUENCE</scope>
</reference>
<dbReference type="Gene3D" id="6.10.250.690">
    <property type="match status" value="1"/>
</dbReference>
<dbReference type="InterPro" id="IPR006291">
    <property type="entry name" value="CusR-like"/>
</dbReference>
<dbReference type="InterPro" id="IPR001789">
    <property type="entry name" value="Sig_transdc_resp-reg_receiver"/>
</dbReference>
<dbReference type="GO" id="GO:0006355">
    <property type="term" value="P:regulation of DNA-templated transcription"/>
    <property type="evidence" value="ECO:0007669"/>
    <property type="project" value="InterPro"/>
</dbReference>
<dbReference type="FunFam" id="1.10.10.10:FF:000005">
    <property type="entry name" value="Two-component system response regulator"/>
    <property type="match status" value="1"/>
</dbReference>
<feature type="domain" description="OmpR/PhoB-type" evidence="7">
    <location>
        <begin position="124"/>
        <end position="222"/>
    </location>
</feature>
<protein>
    <submittedName>
        <fullName evidence="8">Uncharacterized protein</fullName>
    </submittedName>
</protein>
<dbReference type="FunFam" id="3.40.50.2300:FF:000001">
    <property type="entry name" value="DNA-binding response regulator PhoB"/>
    <property type="match status" value="1"/>
</dbReference>
<dbReference type="PANTHER" id="PTHR48111:SF41">
    <property type="entry name" value="TRANSCRIPTIONAL REGULATORY PROTEIN CUSR-RELATED"/>
    <property type="match status" value="1"/>
</dbReference>
<dbReference type="PANTHER" id="PTHR48111">
    <property type="entry name" value="REGULATOR OF RPOS"/>
    <property type="match status" value="1"/>
</dbReference>
<dbReference type="NCBIfam" id="TIGR01387">
    <property type="entry name" value="cztR_silR_copR"/>
    <property type="match status" value="1"/>
</dbReference>
<dbReference type="SUPFAM" id="SSF52172">
    <property type="entry name" value="CheY-like"/>
    <property type="match status" value="1"/>
</dbReference>
<keyword evidence="2" id="KW-0902">Two-component regulatory system</keyword>
<dbReference type="InterPro" id="IPR011006">
    <property type="entry name" value="CheY-like_superfamily"/>
</dbReference>
<dbReference type="InterPro" id="IPR001867">
    <property type="entry name" value="OmpR/PhoB-type_DNA-bd"/>
</dbReference>
<dbReference type="CDD" id="cd00383">
    <property type="entry name" value="trans_reg_C"/>
    <property type="match status" value="1"/>
</dbReference>
<evidence type="ECO:0000256" key="4">
    <source>
        <dbReference type="ARBA" id="ARBA00023125"/>
    </source>
</evidence>
<dbReference type="GO" id="GO:0000156">
    <property type="term" value="F:phosphorelay response regulator activity"/>
    <property type="evidence" value="ECO:0007669"/>
    <property type="project" value="TreeGrafter"/>
</dbReference>
<dbReference type="SMART" id="SM00862">
    <property type="entry name" value="Trans_reg_C"/>
    <property type="match status" value="1"/>
</dbReference>
<dbReference type="SMART" id="SM00448">
    <property type="entry name" value="REC"/>
    <property type="match status" value="1"/>
</dbReference>
<evidence type="ECO:0000256" key="5">
    <source>
        <dbReference type="ARBA" id="ARBA00023163"/>
    </source>
</evidence>
<name>A0A0F9VKW9_9ZZZZ</name>
<dbReference type="InterPro" id="IPR039420">
    <property type="entry name" value="WalR-like"/>
</dbReference>
<keyword evidence="5" id="KW-0804">Transcription</keyword>
<dbReference type="Gene3D" id="1.10.10.10">
    <property type="entry name" value="Winged helix-like DNA-binding domain superfamily/Winged helix DNA-binding domain"/>
    <property type="match status" value="1"/>
</dbReference>
<feature type="domain" description="Response regulatory" evidence="6">
    <location>
        <begin position="2"/>
        <end position="115"/>
    </location>
</feature>